<evidence type="ECO:0000313" key="2">
    <source>
        <dbReference type="Proteomes" id="UP001596004"/>
    </source>
</evidence>
<reference evidence="2" key="1">
    <citation type="journal article" date="2019" name="Int. J. Syst. Evol. Microbiol.">
        <title>The Global Catalogue of Microorganisms (GCM) 10K type strain sequencing project: providing services to taxonomists for standard genome sequencing and annotation.</title>
        <authorList>
            <consortium name="The Broad Institute Genomics Platform"/>
            <consortium name="The Broad Institute Genome Sequencing Center for Infectious Disease"/>
            <person name="Wu L."/>
            <person name="Ma J."/>
        </authorList>
    </citation>
    <scope>NUCLEOTIDE SEQUENCE [LARGE SCALE GENOMIC DNA]</scope>
    <source>
        <strain evidence="2">CGMCC 4.7132</strain>
    </source>
</reference>
<comment type="caution">
    <text evidence="1">The sequence shown here is derived from an EMBL/GenBank/DDBJ whole genome shotgun (WGS) entry which is preliminary data.</text>
</comment>
<dbReference type="RefSeq" id="WP_380842699.1">
    <property type="nucleotide sequence ID" value="NZ_JBHSFP010000015.1"/>
</dbReference>
<dbReference type="EMBL" id="JBHSFP010000015">
    <property type="protein sequence ID" value="MFC4533330.1"/>
    <property type="molecule type" value="Genomic_DNA"/>
</dbReference>
<protein>
    <submittedName>
        <fullName evidence="1">Uncharacterized protein</fullName>
    </submittedName>
</protein>
<proteinExistence type="predicted"/>
<keyword evidence="2" id="KW-1185">Reference proteome</keyword>
<name>A0ABV9CJJ7_9ACTN</name>
<evidence type="ECO:0000313" key="1">
    <source>
        <dbReference type="EMBL" id="MFC4533330.1"/>
    </source>
</evidence>
<sequence length="94" mass="10174">MLVELTMYSTATSQPSANSPIDGIRILALLPDKWRKDLRQANGEIVIRVDTADDTTSDQIQATVAEVLSDPAISHWELRACHTLATGPSADDPS</sequence>
<organism evidence="1 2">
    <name type="scientific">Sphaerisporangium dianthi</name>
    <dbReference type="NCBI Taxonomy" id="1436120"/>
    <lineage>
        <taxon>Bacteria</taxon>
        <taxon>Bacillati</taxon>
        <taxon>Actinomycetota</taxon>
        <taxon>Actinomycetes</taxon>
        <taxon>Streptosporangiales</taxon>
        <taxon>Streptosporangiaceae</taxon>
        <taxon>Sphaerisporangium</taxon>
    </lineage>
</organism>
<dbReference type="Proteomes" id="UP001596004">
    <property type="component" value="Unassembled WGS sequence"/>
</dbReference>
<gene>
    <name evidence="1" type="ORF">ACFO60_21360</name>
</gene>
<accession>A0ABV9CJJ7</accession>